<dbReference type="EMBL" id="JAGSOG010000102">
    <property type="protein sequence ID" value="MBR7835615.1"/>
    <property type="molecule type" value="Genomic_DNA"/>
</dbReference>
<dbReference type="AlphaFoldDB" id="A0A941EQM5"/>
<gene>
    <name evidence="2" type="ORF">KDL01_20235</name>
</gene>
<organism evidence="2 3">
    <name type="scientific">Actinospica durhamensis</name>
    <dbReference type="NCBI Taxonomy" id="1508375"/>
    <lineage>
        <taxon>Bacteria</taxon>
        <taxon>Bacillati</taxon>
        <taxon>Actinomycetota</taxon>
        <taxon>Actinomycetes</taxon>
        <taxon>Catenulisporales</taxon>
        <taxon>Actinospicaceae</taxon>
        <taxon>Actinospica</taxon>
    </lineage>
</organism>
<feature type="compositionally biased region" description="Basic and acidic residues" evidence="1">
    <location>
        <begin position="1"/>
        <end position="39"/>
    </location>
</feature>
<evidence type="ECO:0000256" key="1">
    <source>
        <dbReference type="SAM" id="MobiDB-lite"/>
    </source>
</evidence>
<sequence length="81" mass="8492">MSVEDPKTPADRLRRIEQETDELAEHMNEAREAVRRATKADSMGSPGAVGGAAEQGTVGGDAKDEGVGQAPDEAKTDRGGR</sequence>
<reference evidence="2" key="1">
    <citation type="submission" date="2021-04" db="EMBL/GenBank/DDBJ databases">
        <title>Genome based classification of Actinospica acidithermotolerans sp. nov., an actinobacterium isolated from an Indonesian hot spring.</title>
        <authorList>
            <person name="Kusuma A.B."/>
            <person name="Putra K.E."/>
            <person name="Nafisah S."/>
            <person name="Loh J."/>
            <person name="Nouioui I."/>
            <person name="Goodfellow M."/>
        </authorList>
    </citation>
    <scope>NUCLEOTIDE SEQUENCE</scope>
    <source>
        <strain evidence="2">CSCA 57</strain>
    </source>
</reference>
<protein>
    <submittedName>
        <fullName evidence="2">Uncharacterized protein</fullName>
    </submittedName>
</protein>
<keyword evidence="3" id="KW-1185">Reference proteome</keyword>
<name>A0A941EQM5_9ACTN</name>
<feature type="region of interest" description="Disordered" evidence="1">
    <location>
        <begin position="1"/>
        <end position="81"/>
    </location>
</feature>
<accession>A0A941EQM5</accession>
<proteinExistence type="predicted"/>
<dbReference type="Proteomes" id="UP000675781">
    <property type="component" value="Unassembled WGS sequence"/>
</dbReference>
<dbReference type="RefSeq" id="WP_212530106.1">
    <property type="nucleotide sequence ID" value="NZ_JAGSOG010000102.1"/>
</dbReference>
<evidence type="ECO:0000313" key="2">
    <source>
        <dbReference type="EMBL" id="MBR7835615.1"/>
    </source>
</evidence>
<comment type="caution">
    <text evidence="2">The sequence shown here is derived from an EMBL/GenBank/DDBJ whole genome shotgun (WGS) entry which is preliminary data.</text>
</comment>
<evidence type="ECO:0000313" key="3">
    <source>
        <dbReference type="Proteomes" id="UP000675781"/>
    </source>
</evidence>
<feature type="compositionally biased region" description="Basic and acidic residues" evidence="1">
    <location>
        <begin position="61"/>
        <end position="81"/>
    </location>
</feature>